<sequence>RPRLGFDSVRALDTALGLLALHTPAIASESSASFLLSRWARRGRGRRVWAMMRLWAGKTKMRMREERKYGGEKGEQELTMPTLMEGKWKWDSAASVDVEYSQVRGCGRRGGDSVSTYSYGSEVEIPPTSVREYRDSLFASVVLSQTQVKGTCSPPPSPSLPPHHHQSPETPLRNGVQSSVDEEDRLLLSAAGASSAYSSSYSYPAPRSINRCMRPRTILHGRSTPDDALPSDRRRRNLSLSAILRFGGSDRSRCGRACSRTYPVASAGGWSAAG</sequence>
<gene>
    <name evidence="2" type="ORF">R3P38DRAFT_3515429</name>
</gene>
<evidence type="ECO:0000256" key="1">
    <source>
        <dbReference type="SAM" id="MobiDB-lite"/>
    </source>
</evidence>
<evidence type="ECO:0000313" key="2">
    <source>
        <dbReference type="EMBL" id="KAK6966589.1"/>
    </source>
</evidence>
<reference evidence="2 3" key="1">
    <citation type="journal article" date="2024" name="J Genomics">
        <title>Draft genome sequencing and assembly of Favolaschia claudopus CIRM-BRFM 2984 isolated from oak limbs.</title>
        <authorList>
            <person name="Navarro D."/>
            <person name="Drula E."/>
            <person name="Chaduli D."/>
            <person name="Cazenave R."/>
            <person name="Ahrendt S."/>
            <person name="Wang J."/>
            <person name="Lipzen A."/>
            <person name="Daum C."/>
            <person name="Barry K."/>
            <person name="Grigoriev I.V."/>
            <person name="Favel A."/>
            <person name="Rosso M.N."/>
            <person name="Martin F."/>
        </authorList>
    </citation>
    <scope>NUCLEOTIDE SEQUENCE [LARGE SCALE GENOMIC DNA]</scope>
    <source>
        <strain evidence="2 3">CIRM-BRFM 2984</strain>
    </source>
</reference>
<evidence type="ECO:0000313" key="3">
    <source>
        <dbReference type="Proteomes" id="UP001362999"/>
    </source>
</evidence>
<protein>
    <submittedName>
        <fullName evidence="2">Uncharacterized protein</fullName>
    </submittedName>
</protein>
<dbReference type="Proteomes" id="UP001362999">
    <property type="component" value="Unassembled WGS sequence"/>
</dbReference>
<proteinExistence type="predicted"/>
<accession>A0AAV9YZX5</accession>
<feature type="non-terminal residue" evidence="2">
    <location>
        <position position="1"/>
    </location>
</feature>
<name>A0AAV9YZX5_9AGAR</name>
<comment type="caution">
    <text evidence="2">The sequence shown here is derived from an EMBL/GenBank/DDBJ whole genome shotgun (WGS) entry which is preliminary data.</text>
</comment>
<dbReference type="EMBL" id="JAWWNJ010000265">
    <property type="protein sequence ID" value="KAK6966589.1"/>
    <property type="molecule type" value="Genomic_DNA"/>
</dbReference>
<feature type="region of interest" description="Disordered" evidence="1">
    <location>
        <begin position="148"/>
        <end position="180"/>
    </location>
</feature>
<keyword evidence="3" id="KW-1185">Reference proteome</keyword>
<dbReference type="AlphaFoldDB" id="A0AAV9YZX5"/>
<organism evidence="2 3">
    <name type="scientific">Favolaschia claudopus</name>
    <dbReference type="NCBI Taxonomy" id="2862362"/>
    <lineage>
        <taxon>Eukaryota</taxon>
        <taxon>Fungi</taxon>
        <taxon>Dikarya</taxon>
        <taxon>Basidiomycota</taxon>
        <taxon>Agaricomycotina</taxon>
        <taxon>Agaricomycetes</taxon>
        <taxon>Agaricomycetidae</taxon>
        <taxon>Agaricales</taxon>
        <taxon>Marasmiineae</taxon>
        <taxon>Mycenaceae</taxon>
        <taxon>Favolaschia</taxon>
    </lineage>
</organism>